<feature type="domain" description="Calcineurin-like phosphoesterase" evidence="1">
    <location>
        <begin position="7"/>
        <end position="183"/>
    </location>
</feature>
<dbReference type="GO" id="GO:0016791">
    <property type="term" value="F:phosphatase activity"/>
    <property type="evidence" value="ECO:0007669"/>
    <property type="project" value="TreeGrafter"/>
</dbReference>
<proteinExistence type="predicted"/>
<organism evidence="2 3">
    <name type="scientific">Ruficoccus amylovorans</name>
    <dbReference type="NCBI Taxonomy" id="1804625"/>
    <lineage>
        <taxon>Bacteria</taxon>
        <taxon>Pseudomonadati</taxon>
        <taxon>Verrucomicrobiota</taxon>
        <taxon>Opitutia</taxon>
        <taxon>Puniceicoccales</taxon>
        <taxon>Cerasicoccaceae</taxon>
        <taxon>Ruficoccus</taxon>
    </lineage>
</organism>
<evidence type="ECO:0000313" key="2">
    <source>
        <dbReference type="EMBL" id="MBC2594057.1"/>
    </source>
</evidence>
<dbReference type="PANTHER" id="PTHR42850">
    <property type="entry name" value="METALLOPHOSPHOESTERASE"/>
    <property type="match status" value="1"/>
</dbReference>
<evidence type="ECO:0000313" key="3">
    <source>
        <dbReference type="Proteomes" id="UP000546464"/>
    </source>
</evidence>
<dbReference type="RefSeq" id="WP_185675039.1">
    <property type="nucleotide sequence ID" value="NZ_JACHVB010000020.1"/>
</dbReference>
<protein>
    <submittedName>
        <fullName evidence="2">Metallophosphoesterase</fullName>
    </submittedName>
</protein>
<dbReference type="Pfam" id="PF00149">
    <property type="entry name" value="Metallophos"/>
    <property type="match status" value="1"/>
</dbReference>
<name>A0A842HEQ7_9BACT</name>
<accession>A0A842HEQ7</accession>
<dbReference type="InterPro" id="IPR004843">
    <property type="entry name" value="Calcineurin-like_PHP"/>
</dbReference>
<dbReference type="EMBL" id="JACHVB010000020">
    <property type="protein sequence ID" value="MBC2594057.1"/>
    <property type="molecule type" value="Genomic_DNA"/>
</dbReference>
<dbReference type="PANTHER" id="PTHR42850:SF4">
    <property type="entry name" value="ZINC-DEPENDENT ENDOPOLYPHOSPHATASE"/>
    <property type="match status" value="1"/>
</dbReference>
<sequence>MGDAKGRLIAIGDVHGCADELEEMLGKISPSADDTLVFLGDLVNRGPFTTRVLKIVQALPNARCLLGNHELRLLRYRHEGNPSILKDYDWDTLKQIDPEDWSFLESLELTISYPEDETVFVHGGFLPDRAWTEQGADIVTSIQVIDPASPGTYGKRGKMTNGISWAERWKGPPFVVCGHTPRPEIFRRPWSLCIDTGCVYGGKLTAYDVREEKYLQIAARKAYI</sequence>
<dbReference type="Proteomes" id="UP000546464">
    <property type="component" value="Unassembled WGS sequence"/>
</dbReference>
<dbReference type="InterPro" id="IPR029052">
    <property type="entry name" value="Metallo-depent_PP-like"/>
</dbReference>
<dbReference type="AlphaFoldDB" id="A0A842HEQ7"/>
<evidence type="ECO:0000259" key="1">
    <source>
        <dbReference type="Pfam" id="PF00149"/>
    </source>
</evidence>
<reference evidence="2 3" key="1">
    <citation type="submission" date="2020-07" db="EMBL/GenBank/DDBJ databases">
        <authorList>
            <person name="Feng X."/>
        </authorList>
    </citation>
    <scope>NUCLEOTIDE SEQUENCE [LARGE SCALE GENOMIC DNA]</scope>
    <source>
        <strain evidence="2 3">JCM31066</strain>
    </source>
</reference>
<dbReference type="InterPro" id="IPR050126">
    <property type="entry name" value="Ap4A_hydrolase"/>
</dbReference>
<gene>
    <name evidence="2" type="ORF">H5P28_07255</name>
</gene>
<dbReference type="GO" id="GO:0005737">
    <property type="term" value="C:cytoplasm"/>
    <property type="evidence" value="ECO:0007669"/>
    <property type="project" value="TreeGrafter"/>
</dbReference>
<dbReference type="SUPFAM" id="SSF56300">
    <property type="entry name" value="Metallo-dependent phosphatases"/>
    <property type="match status" value="1"/>
</dbReference>
<dbReference type="Gene3D" id="3.60.21.10">
    <property type="match status" value="1"/>
</dbReference>
<keyword evidence="3" id="KW-1185">Reference proteome</keyword>
<comment type="caution">
    <text evidence="2">The sequence shown here is derived from an EMBL/GenBank/DDBJ whole genome shotgun (WGS) entry which is preliminary data.</text>
</comment>